<dbReference type="Pfam" id="PF07811">
    <property type="entry name" value="TadE"/>
    <property type="match status" value="1"/>
</dbReference>
<dbReference type="Proteomes" id="UP000319383">
    <property type="component" value="Chromosome"/>
</dbReference>
<organism evidence="3 4">
    <name type="scientific">Symmachiella dynata</name>
    <dbReference type="NCBI Taxonomy" id="2527995"/>
    <lineage>
        <taxon>Bacteria</taxon>
        <taxon>Pseudomonadati</taxon>
        <taxon>Planctomycetota</taxon>
        <taxon>Planctomycetia</taxon>
        <taxon>Planctomycetales</taxon>
        <taxon>Planctomycetaceae</taxon>
        <taxon>Symmachiella</taxon>
    </lineage>
</organism>
<name>A0A517ZYR9_9PLAN</name>
<gene>
    <name evidence="3" type="ORF">Mal52_61510</name>
</gene>
<sequence length="142" mass="15779">MRQIKQNKSQQSKRRGALTVEFALVVPVLFLFFFAQLEFSRANMIRNMITTACYEGARAGVVPGATADQVRATAQNILDIAGVSVSEITVIPSVVTTETTVVTVTIDVPLDDNSWIIPRYFIGQSFTDSVTLDRERMDLMVF</sequence>
<evidence type="ECO:0000259" key="2">
    <source>
        <dbReference type="Pfam" id="PF07811"/>
    </source>
</evidence>
<dbReference type="KEGG" id="sdyn:Mal52_61510"/>
<dbReference type="RefSeq" id="WP_145380414.1">
    <property type="nucleotide sequence ID" value="NZ_CP036276.1"/>
</dbReference>
<dbReference type="AlphaFoldDB" id="A0A517ZYR9"/>
<feature type="transmembrane region" description="Helical" evidence="1">
    <location>
        <begin position="20"/>
        <end position="37"/>
    </location>
</feature>
<keyword evidence="4" id="KW-1185">Reference proteome</keyword>
<evidence type="ECO:0000256" key="1">
    <source>
        <dbReference type="SAM" id="Phobius"/>
    </source>
</evidence>
<accession>A0A517ZYR9</accession>
<protein>
    <submittedName>
        <fullName evidence="3">TadE-like protein</fullName>
    </submittedName>
</protein>
<keyword evidence="1" id="KW-0812">Transmembrane</keyword>
<proteinExistence type="predicted"/>
<keyword evidence="1" id="KW-1133">Transmembrane helix</keyword>
<reference evidence="3 4" key="1">
    <citation type="submission" date="2019-02" db="EMBL/GenBank/DDBJ databases">
        <title>Deep-cultivation of Planctomycetes and their phenomic and genomic characterization uncovers novel biology.</title>
        <authorList>
            <person name="Wiegand S."/>
            <person name="Jogler M."/>
            <person name="Boedeker C."/>
            <person name="Pinto D."/>
            <person name="Vollmers J."/>
            <person name="Rivas-Marin E."/>
            <person name="Kohn T."/>
            <person name="Peeters S.H."/>
            <person name="Heuer A."/>
            <person name="Rast P."/>
            <person name="Oberbeckmann S."/>
            <person name="Bunk B."/>
            <person name="Jeske O."/>
            <person name="Meyerdierks A."/>
            <person name="Storesund J.E."/>
            <person name="Kallscheuer N."/>
            <person name="Luecker S."/>
            <person name="Lage O.M."/>
            <person name="Pohl T."/>
            <person name="Merkel B.J."/>
            <person name="Hornburger P."/>
            <person name="Mueller R.-W."/>
            <person name="Bruemmer F."/>
            <person name="Labrenz M."/>
            <person name="Spormann A.M."/>
            <person name="Op den Camp H."/>
            <person name="Overmann J."/>
            <person name="Amann R."/>
            <person name="Jetten M.S.M."/>
            <person name="Mascher T."/>
            <person name="Medema M.H."/>
            <person name="Devos D.P."/>
            <person name="Kaster A.-K."/>
            <person name="Ovreas L."/>
            <person name="Rohde M."/>
            <person name="Galperin M.Y."/>
            <person name="Jogler C."/>
        </authorList>
    </citation>
    <scope>NUCLEOTIDE SEQUENCE [LARGE SCALE GENOMIC DNA]</scope>
    <source>
        <strain evidence="3 4">Mal52</strain>
    </source>
</reference>
<dbReference type="InterPro" id="IPR012495">
    <property type="entry name" value="TadE-like_dom"/>
</dbReference>
<evidence type="ECO:0000313" key="3">
    <source>
        <dbReference type="EMBL" id="QDU47616.1"/>
    </source>
</evidence>
<keyword evidence="1" id="KW-0472">Membrane</keyword>
<feature type="domain" description="TadE-like" evidence="2">
    <location>
        <begin position="16"/>
        <end position="58"/>
    </location>
</feature>
<dbReference type="EMBL" id="CP036276">
    <property type="protein sequence ID" value="QDU47616.1"/>
    <property type="molecule type" value="Genomic_DNA"/>
</dbReference>
<evidence type="ECO:0000313" key="4">
    <source>
        <dbReference type="Proteomes" id="UP000319383"/>
    </source>
</evidence>